<evidence type="ECO:0000313" key="1">
    <source>
        <dbReference type="EMBL" id="MCB7480441.1"/>
    </source>
</evidence>
<dbReference type="AlphaFoldDB" id="A0A9X1RVY5"/>
<dbReference type="Gene3D" id="3.30.420.250">
    <property type="match status" value="1"/>
</dbReference>
<dbReference type="InterPro" id="IPR024213">
    <property type="entry name" value="DUF3822"/>
</dbReference>
<dbReference type="EMBL" id="JAJBZG010000001">
    <property type="protein sequence ID" value="MCB7480441.1"/>
    <property type="molecule type" value="Genomic_DNA"/>
</dbReference>
<protein>
    <submittedName>
        <fullName evidence="1">DUF3822 family protein</fullName>
    </submittedName>
</protein>
<comment type="caution">
    <text evidence="1">The sequence shown here is derived from an EMBL/GenBank/DDBJ whole genome shotgun (WGS) entry which is preliminary data.</text>
</comment>
<evidence type="ECO:0000313" key="2">
    <source>
        <dbReference type="Proteomes" id="UP001139414"/>
    </source>
</evidence>
<sequence length="278" mass="32833">MDLTDMEEIPTIRKHTNNKKLSIQVSLNGLSFCILDTQENRISYFKKINFEKQLDPIKVLSNIELTYENEKELNEPVDEVVLIFTNSLFTLVPEELFDEDHAAGYLKFNTKILKTDFIAFDKINNELVNVYIPYANITNYFFDKYGEFEYRHSMSVLIESLLKLPGEAKPKVYLHSHLNSYELVIIENKRLLFANSFEFDTREDFLYYLLFTAEQLNLDADEFELILIGDISKDSEEYKMAWEYIRNISFMGPFHSFQFDTENSPTEERSEYLLIKSL</sequence>
<dbReference type="Proteomes" id="UP001139414">
    <property type="component" value="Unassembled WGS sequence"/>
</dbReference>
<dbReference type="Gene3D" id="3.30.420.260">
    <property type="match status" value="1"/>
</dbReference>
<proteinExistence type="predicted"/>
<dbReference type="CDD" id="cd24013">
    <property type="entry name" value="ASKHA_ATPase_BT3980-like"/>
    <property type="match status" value="1"/>
</dbReference>
<dbReference type="RefSeq" id="WP_229338384.1">
    <property type="nucleotide sequence ID" value="NZ_JAJBZG010000001.1"/>
</dbReference>
<gene>
    <name evidence="1" type="ORF">LGQ90_04110</name>
</gene>
<reference evidence="1" key="1">
    <citation type="submission" date="2021-10" db="EMBL/GenBank/DDBJ databases">
        <title>Gramella sp. ASW11-100T, isolated from marine sediment.</title>
        <authorList>
            <person name="Xia C."/>
        </authorList>
    </citation>
    <scope>NUCLEOTIDE SEQUENCE</scope>
    <source>
        <strain evidence="1">ASW11-100</strain>
    </source>
</reference>
<dbReference type="Pfam" id="PF12864">
    <property type="entry name" value="DUF3822"/>
    <property type="match status" value="1"/>
</dbReference>
<name>A0A9X1RVY5_9FLAO</name>
<organism evidence="1 2">
    <name type="scientific">Christiangramia sediminis</name>
    <dbReference type="NCBI Taxonomy" id="2881336"/>
    <lineage>
        <taxon>Bacteria</taxon>
        <taxon>Pseudomonadati</taxon>
        <taxon>Bacteroidota</taxon>
        <taxon>Flavobacteriia</taxon>
        <taxon>Flavobacteriales</taxon>
        <taxon>Flavobacteriaceae</taxon>
        <taxon>Christiangramia</taxon>
    </lineage>
</organism>
<accession>A0A9X1RVY5</accession>
<keyword evidence="2" id="KW-1185">Reference proteome</keyword>